<dbReference type="WormBase" id="SRAE_2000442800">
    <property type="protein sequence ID" value="SRP08562"/>
    <property type="gene ID" value="WBGene00264660"/>
</dbReference>
<sequence length="535" mass="64155">MLQAFQNKRILKNILSNLMDKDIMNLNYVSKGINMAIRGLKHYEKIPSESLYITLHIQQNSYTYKSVPEKFDPTQVSKITFNFLLLGLPFQYENFIDEYYIILKKICTDINMLFLQNHNNLHIKIQSYYHFFEKFIISFIGSIICNNNVKLDIDIKPYNGDFNFIYPYFIYPKYNMFEGFKNINSITIRSNFDKGIDVYKYFFQCLPNNNSFKININFIEYLNEKQWENVKCIINSRKWVKIKIGINCWGEDGSFWHYIPNAITTDFLKNIYRFEVNGDSFNILRKFKSLFIKMVNLKTLVCNFHVYEYVIKSFNQLSKNNFEKMNVYEEIKNLKNLTSVNFIFNYIYDFNQNNEENLMAIDYTFNKLLESLPSSITKLSVTGIRSINVNLAEKMNKLLPNLIYLNISKVNHLDENFLMKMPNIRFIVSHACQPVKIPTTISVCGTFCCINPEPIECVKFFKTYWKYCYCKQYHKAWKKSIRQSKRYRKLLKYSTDYNMNIFYNEIKDGWNVLKVFDEEYFNNMYKDIYYRTNIA</sequence>
<gene>
    <name evidence="1 3 4" type="ORF">SRAE_2000442800</name>
</gene>
<dbReference type="SUPFAM" id="SSF52058">
    <property type="entry name" value="L domain-like"/>
    <property type="match status" value="1"/>
</dbReference>
<dbReference type="Proteomes" id="UP000035682">
    <property type="component" value="Unplaced"/>
</dbReference>
<reference evidence="3" key="2">
    <citation type="submission" date="2020-12" db="UniProtKB">
        <authorList>
            <consortium name="WormBaseParasite"/>
        </authorList>
    </citation>
    <scope>IDENTIFICATION</scope>
</reference>
<proteinExistence type="predicted"/>
<protein>
    <submittedName>
        <fullName evidence="3">F-box domain-containing protein</fullName>
    </submittedName>
</protein>
<organism evidence="1">
    <name type="scientific">Strongyloides ratti</name>
    <name type="common">Parasitic roundworm</name>
    <dbReference type="NCBI Taxonomy" id="34506"/>
    <lineage>
        <taxon>Eukaryota</taxon>
        <taxon>Metazoa</taxon>
        <taxon>Ecdysozoa</taxon>
        <taxon>Nematoda</taxon>
        <taxon>Chromadorea</taxon>
        <taxon>Rhabditida</taxon>
        <taxon>Tylenchina</taxon>
        <taxon>Panagrolaimomorpha</taxon>
        <taxon>Strongyloidoidea</taxon>
        <taxon>Strongyloididae</taxon>
        <taxon>Strongyloides</taxon>
    </lineage>
</organism>
<dbReference type="RefSeq" id="XP_024508981.1">
    <property type="nucleotide sequence ID" value="XM_024643298.1"/>
</dbReference>
<accession>A0A090LJ00</accession>
<evidence type="ECO:0000313" key="2">
    <source>
        <dbReference type="Proteomes" id="UP000035682"/>
    </source>
</evidence>
<evidence type="ECO:0000313" key="4">
    <source>
        <dbReference type="WormBase" id="SRAE_2000442800"/>
    </source>
</evidence>
<dbReference type="GeneID" id="36382153"/>
<dbReference type="CTD" id="36382153"/>
<evidence type="ECO:0000313" key="1">
    <source>
        <dbReference type="EMBL" id="CEF69782.1"/>
    </source>
</evidence>
<dbReference type="AlphaFoldDB" id="A0A090LJ00"/>
<keyword evidence="2" id="KW-1185">Reference proteome</keyword>
<dbReference type="EMBL" id="LN609529">
    <property type="protein sequence ID" value="CEF69782.1"/>
    <property type="molecule type" value="Genomic_DNA"/>
</dbReference>
<name>A0A090LJ00_STRRB</name>
<reference evidence="1 2" key="1">
    <citation type="submission" date="2014-09" db="EMBL/GenBank/DDBJ databases">
        <authorList>
            <person name="Martin A.A."/>
        </authorList>
    </citation>
    <scope>NUCLEOTIDE SEQUENCE</scope>
    <source>
        <strain evidence="2">ED321</strain>
        <strain evidence="1">ED321 Heterogonic</strain>
    </source>
</reference>
<evidence type="ECO:0000313" key="3">
    <source>
        <dbReference type="WBParaSite" id="SRAE_2000442800.1"/>
    </source>
</evidence>
<dbReference type="WBParaSite" id="SRAE_2000442800.1">
    <property type="protein sequence ID" value="SRAE_2000442800.1"/>
    <property type="gene ID" value="WBGene00264660"/>
</dbReference>